<dbReference type="PANTHER" id="PTHR28160">
    <property type="entry name" value="54S RIBOSOMAL PROTEIN L15, MITOCHONDRIAL"/>
    <property type="match status" value="1"/>
</dbReference>
<feature type="region of interest" description="Disordered" evidence="1">
    <location>
        <begin position="37"/>
        <end position="100"/>
    </location>
</feature>
<dbReference type="PROSITE" id="PS51257">
    <property type="entry name" value="PROKAR_LIPOPROTEIN"/>
    <property type="match status" value="1"/>
</dbReference>
<feature type="compositionally biased region" description="Basic and acidic residues" evidence="1">
    <location>
        <begin position="46"/>
        <end position="64"/>
    </location>
</feature>
<dbReference type="Proteomes" id="UP000283269">
    <property type="component" value="Unassembled WGS sequence"/>
</dbReference>
<evidence type="ECO:0000256" key="1">
    <source>
        <dbReference type="SAM" id="MobiDB-lite"/>
    </source>
</evidence>
<dbReference type="CDD" id="cd00593">
    <property type="entry name" value="RIBOc"/>
    <property type="match status" value="1"/>
</dbReference>
<keyword evidence="4" id="KW-1185">Reference proteome</keyword>
<dbReference type="InterPro" id="IPR000999">
    <property type="entry name" value="RNase_III_dom"/>
</dbReference>
<dbReference type="InParanoid" id="A0A409W2L1"/>
<sequence>MSSATRCLSSSLRLTTSAHSSSSLACARTLIPGARTYGQTAFQQREPPRRLEDAAPRRMREERAVAQSSKFNSKQWRQHGVDQSENSNQESENTEPQESRVPPHFAEYMDRLFSPLQFPPELAQRVLTHNSHALARRGHNAGLSFIGRRVLSTYLLLFLQSSPNLSPSHDTEEIVSNTLHTNLLGEHVGHEWGVGQVLIWQPAASSTALDGARVDLKVLRAAGLYKVQGEAVQAMIGAIYQQYGASAALKVFHTQLLPLLRVKGGLPRAFYEHVDVVSRKMGGEPMTFKEPEVKKTVVNEVADVEADTPVKVET</sequence>
<dbReference type="EMBL" id="NHYD01003804">
    <property type="protein sequence ID" value="PPQ72688.1"/>
    <property type="molecule type" value="Genomic_DNA"/>
</dbReference>
<reference evidence="3 4" key="1">
    <citation type="journal article" date="2018" name="Evol. Lett.">
        <title>Horizontal gene cluster transfer increased hallucinogenic mushroom diversity.</title>
        <authorList>
            <person name="Reynolds H.T."/>
            <person name="Vijayakumar V."/>
            <person name="Gluck-Thaler E."/>
            <person name="Korotkin H.B."/>
            <person name="Matheny P.B."/>
            <person name="Slot J.C."/>
        </authorList>
    </citation>
    <scope>NUCLEOTIDE SEQUENCE [LARGE SCALE GENOMIC DNA]</scope>
    <source>
        <strain evidence="3 4">2631</strain>
    </source>
</reference>
<dbReference type="SUPFAM" id="SSF69065">
    <property type="entry name" value="RNase III domain-like"/>
    <property type="match status" value="1"/>
</dbReference>
<evidence type="ECO:0000259" key="2">
    <source>
        <dbReference type="Pfam" id="PF14622"/>
    </source>
</evidence>
<dbReference type="InterPro" id="IPR040030">
    <property type="entry name" value="Ribosomal_mL57"/>
</dbReference>
<feature type="compositionally biased region" description="Low complexity" evidence="1">
    <location>
        <begin position="83"/>
        <end position="96"/>
    </location>
</feature>
<dbReference type="GO" id="GO:0006396">
    <property type="term" value="P:RNA processing"/>
    <property type="evidence" value="ECO:0007669"/>
    <property type="project" value="InterPro"/>
</dbReference>
<proteinExistence type="predicted"/>
<feature type="compositionally biased region" description="Polar residues" evidence="1">
    <location>
        <begin position="66"/>
        <end position="75"/>
    </location>
</feature>
<dbReference type="STRING" id="93625.A0A409W2L1"/>
<dbReference type="AlphaFoldDB" id="A0A409W2L1"/>
<gene>
    <name evidence="3" type="ORF">CVT25_012289</name>
</gene>
<protein>
    <recommendedName>
        <fullName evidence="2">RNase III domain-containing protein</fullName>
    </recommendedName>
</protein>
<dbReference type="Gene3D" id="1.10.1520.10">
    <property type="entry name" value="Ribonuclease III domain"/>
    <property type="match status" value="1"/>
</dbReference>
<dbReference type="GO" id="GO:0032543">
    <property type="term" value="P:mitochondrial translation"/>
    <property type="evidence" value="ECO:0007669"/>
    <property type="project" value="InterPro"/>
</dbReference>
<dbReference type="OrthoDB" id="2281895at2759"/>
<dbReference type="GO" id="GO:0004525">
    <property type="term" value="F:ribonuclease III activity"/>
    <property type="evidence" value="ECO:0007669"/>
    <property type="project" value="InterPro"/>
</dbReference>
<organism evidence="3 4">
    <name type="scientific">Psilocybe cyanescens</name>
    <dbReference type="NCBI Taxonomy" id="93625"/>
    <lineage>
        <taxon>Eukaryota</taxon>
        <taxon>Fungi</taxon>
        <taxon>Dikarya</taxon>
        <taxon>Basidiomycota</taxon>
        <taxon>Agaricomycotina</taxon>
        <taxon>Agaricomycetes</taxon>
        <taxon>Agaricomycetidae</taxon>
        <taxon>Agaricales</taxon>
        <taxon>Agaricineae</taxon>
        <taxon>Strophariaceae</taxon>
        <taxon>Psilocybe</taxon>
    </lineage>
</organism>
<feature type="domain" description="RNase III" evidence="2">
    <location>
        <begin position="120"/>
        <end position="258"/>
    </location>
</feature>
<dbReference type="Pfam" id="PF14622">
    <property type="entry name" value="Ribonucleas_3_3"/>
    <property type="match status" value="1"/>
</dbReference>
<evidence type="ECO:0000313" key="4">
    <source>
        <dbReference type="Proteomes" id="UP000283269"/>
    </source>
</evidence>
<dbReference type="GO" id="GO:0005762">
    <property type="term" value="C:mitochondrial large ribosomal subunit"/>
    <property type="evidence" value="ECO:0007669"/>
    <property type="project" value="InterPro"/>
</dbReference>
<dbReference type="GO" id="GO:0003735">
    <property type="term" value="F:structural constituent of ribosome"/>
    <property type="evidence" value="ECO:0007669"/>
    <property type="project" value="InterPro"/>
</dbReference>
<accession>A0A409W2L1</accession>
<dbReference type="PANTHER" id="PTHR28160:SF1">
    <property type="entry name" value="LARGE RIBOSOMAL SUBUNIT PROTEIN ML57"/>
    <property type="match status" value="1"/>
</dbReference>
<name>A0A409W2L1_PSICY</name>
<dbReference type="InterPro" id="IPR036389">
    <property type="entry name" value="RNase_III_sf"/>
</dbReference>
<comment type="caution">
    <text evidence="3">The sequence shown here is derived from an EMBL/GenBank/DDBJ whole genome shotgun (WGS) entry which is preliminary data.</text>
</comment>
<evidence type="ECO:0000313" key="3">
    <source>
        <dbReference type="EMBL" id="PPQ72688.1"/>
    </source>
</evidence>